<keyword evidence="2" id="KW-1185">Reference proteome</keyword>
<comment type="caution">
    <text evidence="1">The sequence shown here is derived from an EMBL/GenBank/DDBJ whole genome shotgun (WGS) entry which is preliminary data.</text>
</comment>
<dbReference type="AlphaFoldDB" id="A0A3N4PP91"/>
<dbReference type="OrthoDB" id="1269635at2"/>
<proteinExistence type="predicted"/>
<name>A0A3N4PP91_9BACT</name>
<sequence length="364" mass="40708">MAIVASIFGNLASQQNLQALLDNSQDVLFGQSVWRQYLDWGLPQIELTFDTVIGRSRIEAAASIVDPDSPAPLRSRGKLELLEGKIPTMKESFKLNQKDYRALRMLEALPISDAEKKNQLIKKLYDDVTNAATSTDRRLDMMFWQGISNFKIDINLTNNPDGVAFGEVDLLAAEDQSRTVAVVWSDAAADPFKDINEVVNYAAAKGRKFAEIWIESETWLNIKNLDKVKSAISGYLNPGSNKNFVVTLNMVNEYLSANQLPVLKIVNVRSMVEKDGKPQILNPFKKENVVFVPAGKLGLVHNALTVEEMEPVEGITYAKYDRTLVKKYRDNSPWTEFTEVELNAFPALEAIDGIYLLKTDVATA</sequence>
<dbReference type="InterPro" id="IPR053738">
    <property type="entry name" value="Lambda_capsid_assembly"/>
</dbReference>
<organism evidence="1 2">
    <name type="scientific">Chitinophaga lutea</name>
    <dbReference type="NCBI Taxonomy" id="2488634"/>
    <lineage>
        <taxon>Bacteria</taxon>
        <taxon>Pseudomonadati</taxon>
        <taxon>Bacteroidota</taxon>
        <taxon>Chitinophagia</taxon>
        <taxon>Chitinophagales</taxon>
        <taxon>Chitinophagaceae</taxon>
        <taxon>Chitinophaga</taxon>
    </lineage>
</organism>
<dbReference type="Pfam" id="PF03864">
    <property type="entry name" value="Phage_cap_E"/>
    <property type="match status" value="1"/>
</dbReference>
<evidence type="ECO:0000313" key="1">
    <source>
        <dbReference type="EMBL" id="RPE05550.1"/>
    </source>
</evidence>
<dbReference type="Gene3D" id="3.90.1690.10">
    <property type="entry name" value="phage-related protein like domain"/>
    <property type="match status" value="1"/>
</dbReference>
<evidence type="ECO:0008006" key="3">
    <source>
        <dbReference type="Google" id="ProtNLM"/>
    </source>
</evidence>
<dbReference type="InterPro" id="IPR005564">
    <property type="entry name" value="Major_capsid_GpE"/>
</dbReference>
<dbReference type="RefSeq" id="WP_123849193.1">
    <property type="nucleotide sequence ID" value="NZ_RPDH01000003.1"/>
</dbReference>
<accession>A0A3N4PP91</accession>
<dbReference type="EMBL" id="RPDH01000003">
    <property type="protein sequence ID" value="RPE05550.1"/>
    <property type="molecule type" value="Genomic_DNA"/>
</dbReference>
<protein>
    <recommendedName>
        <fullName evidence="3">Major capsid protein E</fullName>
    </recommendedName>
</protein>
<dbReference type="Proteomes" id="UP000278351">
    <property type="component" value="Unassembled WGS sequence"/>
</dbReference>
<evidence type="ECO:0000313" key="2">
    <source>
        <dbReference type="Proteomes" id="UP000278351"/>
    </source>
</evidence>
<gene>
    <name evidence="1" type="ORF">EGT74_24515</name>
</gene>
<reference evidence="1 2" key="1">
    <citation type="submission" date="2018-11" db="EMBL/GenBank/DDBJ databases">
        <title>Chitinophaga lutea sp.nov., isolate from arsenic contaminated soil.</title>
        <authorList>
            <person name="Zong Y."/>
        </authorList>
    </citation>
    <scope>NUCLEOTIDE SEQUENCE [LARGE SCALE GENOMIC DNA]</scope>
    <source>
        <strain evidence="1 2">ZY74</strain>
    </source>
</reference>